<dbReference type="OrthoDB" id="431720at2759"/>
<keyword evidence="4" id="KW-0677">Repeat</keyword>
<evidence type="ECO:0000256" key="8">
    <source>
        <dbReference type="ARBA" id="ARBA00023136"/>
    </source>
</evidence>
<evidence type="ECO:0000256" key="5">
    <source>
        <dbReference type="ARBA" id="ARBA00022882"/>
    </source>
</evidence>
<dbReference type="Proteomes" id="UP000708148">
    <property type="component" value="Unassembled WGS sequence"/>
</dbReference>
<feature type="transmembrane region" description="Helical" evidence="11">
    <location>
        <begin position="184"/>
        <end position="203"/>
    </location>
</feature>
<evidence type="ECO:0000256" key="9">
    <source>
        <dbReference type="ARBA" id="ARBA00023180"/>
    </source>
</evidence>
<organism evidence="13 14">
    <name type="scientific">Ostreobium quekettii</name>
    <dbReference type="NCBI Taxonomy" id="121088"/>
    <lineage>
        <taxon>Eukaryota</taxon>
        <taxon>Viridiplantae</taxon>
        <taxon>Chlorophyta</taxon>
        <taxon>core chlorophytes</taxon>
        <taxon>Ulvophyceae</taxon>
        <taxon>TCBD clade</taxon>
        <taxon>Bryopsidales</taxon>
        <taxon>Ostreobineae</taxon>
        <taxon>Ostreobiaceae</taxon>
        <taxon>Ostreobium</taxon>
    </lineage>
</organism>
<feature type="non-terminal residue" evidence="13">
    <location>
        <position position="242"/>
    </location>
</feature>
<accession>A0A8S1JCR2</accession>
<sequence length="242" mass="27596">MADEKKGWGLAKAISSDLQESDVEKQHRDYTKAQQTALDKMLELRMLKRLGNSFQKLKVVQSSEDDDEQARIDEHQRLKWLEGQLGKKSIRSSQKEEHVVAKRKAVQSTFRAISKHEDFELLVIILILGNCVSLALFDPNKPDDSRRNYVLNQLDFAFNVMFTVEMVIRILAAGGVLQYLRESWNFFDGVMVLAGYTVFLPVGDSTSGTSSIRALRALRAVRPLRTITRFQSLRSVVVCFLE</sequence>
<reference evidence="13" key="1">
    <citation type="submission" date="2020-12" db="EMBL/GenBank/DDBJ databases">
        <authorList>
            <person name="Iha C."/>
        </authorList>
    </citation>
    <scope>NUCLEOTIDE SEQUENCE</scope>
</reference>
<keyword evidence="6 11" id="KW-1133">Transmembrane helix</keyword>
<evidence type="ECO:0000256" key="1">
    <source>
        <dbReference type="ARBA" id="ARBA00004141"/>
    </source>
</evidence>
<dbReference type="Pfam" id="PF00520">
    <property type="entry name" value="Ion_trans"/>
    <property type="match status" value="1"/>
</dbReference>
<evidence type="ECO:0000256" key="10">
    <source>
        <dbReference type="ARBA" id="ARBA00023303"/>
    </source>
</evidence>
<evidence type="ECO:0000256" key="6">
    <source>
        <dbReference type="ARBA" id="ARBA00022989"/>
    </source>
</evidence>
<dbReference type="FunFam" id="1.20.120.350:FF:000009">
    <property type="entry name" value="Voltage-dependent T-type calcium channel subunit alpha"/>
    <property type="match status" value="1"/>
</dbReference>
<protein>
    <recommendedName>
        <fullName evidence="12">Ion transport domain-containing protein</fullName>
    </recommendedName>
</protein>
<evidence type="ECO:0000259" key="12">
    <source>
        <dbReference type="Pfam" id="PF00520"/>
    </source>
</evidence>
<keyword evidence="9" id="KW-0325">Glycoprotein</keyword>
<feature type="transmembrane region" description="Helical" evidence="11">
    <location>
        <begin position="119"/>
        <end position="137"/>
    </location>
</feature>
<dbReference type="SUPFAM" id="SSF81324">
    <property type="entry name" value="Voltage-gated potassium channels"/>
    <property type="match status" value="1"/>
</dbReference>
<dbReference type="GO" id="GO:0005248">
    <property type="term" value="F:voltage-gated sodium channel activity"/>
    <property type="evidence" value="ECO:0007669"/>
    <property type="project" value="TreeGrafter"/>
</dbReference>
<evidence type="ECO:0000256" key="7">
    <source>
        <dbReference type="ARBA" id="ARBA00023065"/>
    </source>
</evidence>
<feature type="domain" description="Ion transport" evidence="12">
    <location>
        <begin position="119"/>
        <end position="240"/>
    </location>
</feature>
<evidence type="ECO:0000256" key="3">
    <source>
        <dbReference type="ARBA" id="ARBA00022692"/>
    </source>
</evidence>
<dbReference type="GO" id="GO:0001518">
    <property type="term" value="C:voltage-gated sodium channel complex"/>
    <property type="evidence" value="ECO:0007669"/>
    <property type="project" value="TreeGrafter"/>
</dbReference>
<dbReference type="Gene3D" id="1.20.120.350">
    <property type="entry name" value="Voltage-gated potassium channels. Chain C"/>
    <property type="match status" value="1"/>
</dbReference>
<gene>
    <name evidence="13" type="ORF">OSTQU699_LOCUS8653</name>
</gene>
<evidence type="ECO:0000256" key="2">
    <source>
        <dbReference type="ARBA" id="ARBA00022448"/>
    </source>
</evidence>
<evidence type="ECO:0000256" key="11">
    <source>
        <dbReference type="SAM" id="Phobius"/>
    </source>
</evidence>
<dbReference type="PANTHER" id="PTHR10037">
    <property type="entry name" value="VOLTAGE-GATED CATION CHANNEL CALCIUM AND SODIUM"/>
    <property type="match status" value="1"/>
</dbReference>
<dbReference type="EMBL" id="CAJHUC010002147">
    <property type="protein sequence ID" value="CAD7703296.1"/>
    <property type="molecule type" value="Genomic_DNA"/>
</dbReference>
<evidence type="ECO:0000256" key="4">
    <source>
        <dbReference type="ARBA" id="ARBA00022737"/>
    </source>
</evidence>
<dbReference type="AlphaFoldDB" id="A0A8S1JCR2"/>
<keyword evidence="2" id="KW-0813">Transport</keyword>
<keyword evidence="8 11" id="KW-0472">Membrane</keyword>
<proteinExistence type="predicted"/>
<dbReference type="InterPro" id="IPR027359">
    <property type="entry name" value="Volt_channel_dom_sf"/>
</dbReference>
<keyword evidence="10" id="KW-0407">Ion channel</keyword>
<evidence type="ECO:0000313" key="14">
    <source>
        <dbReference type="Proteomes" id="UP000708148"/>
    </source>
</evidence>
<feature type="transmembrane region" description="Helical" evidence="11">
    <location>
        <begin position="157"/>
        <end position="177"/>
    </location>
</feature>
<dbReference type="InterPro" id="IPR043203">
    <property type="entry name" value="VGCC_Ca_Na"/>
</dbReference>
<keyword evidence="5" id="KW-0851">Voltage-gated channel</keyword>
<dbReference type="InterPro" id="IPR005821">
    <property type="entry name" value="Ion_trans_dom"/>
</dbReference>
<keyword evidence="7" id="KW-0406">Ion transport</keyword>
<evidence type="ECO:0000313" key="13">
    <source>
        <dbReference type="EMBL" id="CAD7703296.1"/>
    </source>
</evidence>
<comment type="subcellular location">
    <subcellularLocation>
        <location evidence="1">Membrane</location>
        <topology evidence="1">Multi-pass membrane protein</topology>
    </subcellularLocation>
</comment>
<comment type="caution">
    <text evidence="13">The sequence shown here is derived from an EMBL/GenBank/DDBJ whole genome shotgun (WGS) entry which is preliminary data.</text>
</comment>
<name>A0A8S1JCR2_9CHLO</name>
<keyword evidence="14" id="KW-1185">Reference proteome</keyword>
<dbReference type="PANTHER" id="PTHR10037:SF62">
    <property type="entry name" value="SODIUM CHANNEL PROTEIN 60E"/>
    <property type="match status" value="1"/>
</dbReference>
<keyword evidence="3 11" id="KW-0812">Transmembrane</keyword>